<evidence type="ECO:0000256" key="1">
    <source>
        <dbReference type="ARBA" id="ARBA00006787"/>
    </source>
</evidence>
<organism evidence="6 7">
    <name type="scientific">Lutzomyia longipalpis</name>
    <name type="common">Sand fly</name>
    <dbReference type="NCBI Taxonomy" id="7200"/>
    <lineage>
        <taxon>Eukaryota</taxon>
        <taxon>Metazoa</taxon>
        <taxon>Ecdysozoa</taxon>
        <taxon>Arthropoda</taxon>
        <taxon>Hexapoda</taxon>
        <taxon>Insecta</taxon>
        <taxon>Pterygota</taxon>
        <taxon>Neoptera</taxon>
        <taxon>Endopterygota</taxon>
        <taxon>Diptera</taxon>
        <taxon>Nematocera</taxon>
        <taxon>Psychodoidea</taxon>
        <taxon>Psychodidae</taxon>
        <taxon>Lutzomyia</taxon>
        <taxon>Lutzomyia</taxon>
    </lineage>
</organism>
<dbReference type="PANTHER" id="PTHR10543">
    <property type="entry name" value="BETA-CAROTENE DIOXYGENASE"/>
    <property type="match status" value="1"/>
</dbReference>
<dbReference type="AlphaFoldDB" id="A0A1B0CFD5"/>
<keyword evidence="7" id="KW-1185">Reference proteome</keyword>
<dbReference type="VEuPathDB" id="VectorBase:LLOJ003056"/>
<evidence type="ECO:0000313" key="6">
    <source>
        <dbReference type="EnsemblMetazoa" id="LLOJ003056-PA"/>
    </source>
</evidence>
<comment type="cofactor">
    <cofactor evidence="5">
        <name>Fe(2+)</name>
        <dbReference type="ChEBI" id="CHEBI:29033"/>
    </cofactor>
    <text evidence="5">Binds 1 Fe(2+) ion per subunit.</text>
</comment>
<reference evidence="6" key="1">
    <citation type="submission" date="2020-05" db="UniProtKB">
        <authorList>
            <consortium name="EnsemblMetazoa"/>
        </authorList>
    </citation>
    <scope>IDENTIFICATION</scope>
    <source>
        <strain evidence="6">Jacobina</strain>
    </source>
</reference>
<dbReference type="GO" id="GO:0042574">
    <property type="term" value="P:retinal metabolic process"/>
    <property type="evidence" value="ECO:0007669"/>
    <property type="project" value="TreeGrafter"/>
</dbReference>
<dbReference type="Pfam" id="PF03055">
    <property type="entry name" value="RPE65"/>
    <property type="match status" value="1"/>
</dbReference>
<evidence type="ECO:0000256" key="2">
    <source>
        <dbReference type="ARBA" id="ARBA00022723"/>
    </source>
</evidence>
<dbReference type="GO" id="GO:0010436">
    <property type="term" value="F:carotenoid dioxygenase activity"/>
    <property type="evidence" value="ECO:0007669"/>
    <property type="project" value="TreeGrafter"/>
</dbReference>
<dbReference type="GO" id="GO:0046872">
    <property type="term" value="F:metal ion binding"/>
    <property type="evidence" value="ECO:0007669"/>
    <property type="project" value="UniProtKB-KW"/>
</dbReference>
<dbReference type="InterPro" id="IPR004294">
    <property type="entry name" value="Carotenoid_Oase"/>
</dbReference>
<dbReference type="EMBL" id="AJWK01009993">
    <property type="status" value="NOT_ANNOTATED_CDS"/>
    <property type="molecule type" value="Genomic_DNA"/>
</dbReference>
<feature type="binding site" evidence="5">
    <location>
        <position position="316"/>
    </location>
    <ligand>
        <name>Fe cation</name>
        <dbReference type="ChEBI" id="CHEBI:24875"/>
        <note>catalytic</note>
    </ligand>
</feature>
<evidence type="ECO:0000256" key="3">
    <source>
        <dbReference type="ARBA" id="ARBA00023002"/>
    </source>
</evidence>
<protein>
    <submittedName>
        <fullName evidence="6">Uncharacterized protein</fullName>
    </submittedName>
</protein>
<dbReference type="EnsemblMetazoa" id="LLOJ003056-RA">
    <property type="protein sequence ID" value="LLOJ003056-PA"/>
    <property type="gene ID" value="LLOJ003056"/>
</dbReference>
<keyword evidence="2 5" id="KW-0479">Metal-binding</keyword>
<dbReference type="Proteomes" id="UP000092461">
    <property type="component" value="Unassembled WGS sequence"/>
</dbReference>
<dbReference type="GO" id="GO:0003834">
    <property type="term" value="F:beta-carotene 15,15'-dioxygenase activity"/>
    <property type="evidence" value="ECO:0007669"/>
    <property type="project" value="TreeGrafter"/>
</dbReference>
<sequence length="563" mass="64060">NKSHGGSQKLSEEKFYSKYDEGIWLRSCEEEILDPIEGKISGIIPLWLKGNLLRNGPGKETFGSDHFQHLFDQPAILHRFAIESGSVRYQCRFLQTETFCRNSSAKRIIVTEFGTSGANDPCRTIFAKMASVFNLGESSSDNAVVSIYPLGDELFAFGECPAIFSIDPESLKAKERINLNEDFGIVHHTSHPHILPDGTAFNLGTIATAFGPKYCIIRFPEQRTFKDAKIVATLPVQRRLYPCYMHTFGITENFFVLVEQPWVISTCRLAKASWKNSPVVEAMKWFGGRMTKIRLLSRKSGKLHKTFYAEAFAFFHIINTFEDDDHLIIDICCYDNPDILNGLFMDSLRGMQTNPNYSSMFKSKCLRFVLPLKLDTSCKSSGSSKYRKRERTNLVTLHGSSARAWIQENGRIFCIPEELCKIPCDLPRINYEKFSGKPYRYYYALGQDFCDPGKLIKVDVKTKTWITWNEENTFPGEPVFVEAPNPTSEDDGVILSVLLWGSKQENRVGLLVLCAKTFKELGRCEFSTPGPGAEVLPRMVCTVGKMRIMIKELIRFYTKNFFI</sequence>
<evidence type="ECO:0000256" key="5">
    <source>
        <dbReference type="PIRSR" id="PIRSR604294-1"/>
    </source>
</evidence>
<evidence type="ECO:0000313" key="7">
    <source>
        <dbReference type="Proteomes" id="UP000092461"/>
    </source>
</evidence>
<name>A0A1B0CFD5_LUTLO</name>
<proteinExistence type="inferred from homology"/>
<dbReference type="VEuPathDB" id="VectorBase:LLONM1_011959"/>
<keyword evidence="3" id="KW-0560">Oxidoreductase</keyword>
<comment type="similarity">
    <text evidence="1">Belongs to the carotenoid oxygenase family.</text>
</comment>
<feature type="binding site" evidence="5">
    <location>
        <position position="246"/>
    </location>
    <ligand>
        <name>Fe cation</name>
        <dbReference type="ChEBI" id="CHEBI:24875"/>
        <note>catalytic</note>
    </ligand>
</feature>
<dbReference type="GO" id="GO:0016121">
    <property type="term" value="P:carotene catabolic process"/>
    <property type="evidence" value="ECO:0007669"/>
    <property type="project" value="TreeGrafter"/>
</dbReference>
<accession>A0A1B0CFD5</accession>
<feature type="binding site" evidence="5">
    <location>
        <position position="191"/>
    </location>
    <ligand>
        <name>Fe cation</name>
        <dbReference type="ChEBI" id="CHEBI:24875"/>
        <note>catalytic</note>
    </ligand>
</feature>
<dbReference type="PANTHER" id="PTHR10543:SF24">
    <property type="entry name" value="CAROTENOID ISOMEROOXYGENASE"/>
    <property type="match status" value="1"/>
</dbReference>
<keyword evidence="4 5" id="KW-0408">Iron</keyword>
<evidence type="ECO:0000256" key="4">
    <source>
        <dbReference type="ARBA" id="ARBA00023004"/>
    </source>
</evidence>